<dbReference type="EMBL" id="RFFG01000046">
    <property type="protein sequence ID" value="RMI41098.1"/>
    <property type="molecule type" value="Genomic_DNA"/>
</dbReference>
<name>A0A3M2M1Z9_9ACTN</name>
<evidence type="ECO:0000259" key="1">
    <source>
        <dbReference type="Pfam" id="PF04149"/>
    </source>
</evidence>
<dbReference type="Pfam" id="PF04149">
    <property type="entry name" value="DUF397"/>
    <property type="match status" value="1"/>
</dbReference>
<organism evidence="2 3">
    <name type="scientific">Actinomadura harenae</name>
    <dbReference type="NCBI Taxonomy" id="2483351"/>
    <lineage>
        <taxon>Bacteria</taxon>
        <taxon>Bacillati</taxon>
        <taxon>Actinomycetota</taxon>
        <taxon>Actinomycetes</taxon>
        <taxon>Streptosporangiales</taxon>
        <taxon>Thermomonosporaceae</taxon>
        <taxon>Actinomadura</taxon>
    </lineage>
</organism>
<accession>A0A3M2M1Z9</accession>
<dbReference type="InterPro" id="IPR007278">
    <property type="entry name" value="DUF397"/>
</dbReference>
<evidence type="ECO:0000313" key="3">
    <source>
        <dbReference type="Proteomes" id="UP000282674"/>
    </source>
</evidence>
<keyword evidence="3" id="KW-1185">Reference proteome</keyword>
<evidence type="ECO:0000313" key="2">
    <source>
        <dbReference type="EMBL" id="RMI41098.1"/>
    </source>
</evidence>
<dbReference type="RefSeq" id="WP_122196749.1">
    <property type="nucleotide sequence ID" value="NZ_JBHSKC010000004.1"/>
</dbReference>
<gene>
    <name evidence="2" type="ORF">EBO15_24325</name>
</gene>
<sequence length="65" mass="6914">MAPQYAVWRKSTHSAPDGECVEAARFPSGTVGVRDSKAAETSPVLELSLDEWAGFLHAARACPAL</sequence>
<comment type="caution">
    <text evidence="2">The sequence shown here is derived from an EMBL/GenBank/DDBJ whole genome shotgun (WGS) entry which is preliminary data.</text>
</comment>
<dbReference type="OrthoDB" id="5193787at2"/>
<dbReference type="Proteomes" id="UP000282674">
    <property type="component" value="Unassembled WGS sequence"/>
</dbReference>
<dbReference type="AlphaFoldDB" id="A0A3M2M1Z9"/>
<protein>
    <submittedName>
        <fullName evidence="2">DUF397 domain-containing protein</fullName>
    </submittedName>
</protein>
<proteinExistence type="predicted"/>
<reference evidence="2 3" key="1">
    <citation type="submission" date="2018-10" db="EMBL/GenBank/DDBJ databases">
        <title>Isolation from soil.</title>
        <authorList>
            <person name="Hu J."/>
        </authorList>
    </citation>
    <scope>NUCLEOTIDE SEQUENCE [LARGE SCALE GENOMIC DNA]</scope>
    <source>
        <strain evidence="2 3">NEAU-Ht49</strain>
    </source>
</reference>
<feature type="domain" description="DUF397" evidence="1">
    <location>
        <begin position="6"/>
        <end position="60"/>
    </location>
</feature>